<dbReference type="NCBIfam" id="NF006830">
    <property type="entry name" value="PRK09355.1"/>
    <property type="match status" value="1"/>
</dbReference>
<dbReference type="Pfam" id="PF02110">
    <property type="entry name" value="HK"/>
    <property type="match status" value="1"/>
</dbReference>
<dbReference type="InterPro" id="IPR000417">
    <property type="entry name" value="Hyethyz_kinase"/>
</dbReference>
<dbReference type="CDD" id="cd01170">
    <property type="entry name" value="THZ_kinase"/>
    <property type="match status" value="1"/>
</dbReference>
<comment type="caution">
    <text evidence="12">The sequence shown here is derived from an EMBL/GenBank/DDBJ whole genome shotgun (WGS) entry which is preliminary data.</text>
</comment>
<keyword evidence="6 11" id="KW-0547">Nucleotide-binding</keyword>
<gene>
    <name evidence="11" type="primary">thiM</name>
    <name evidence="12" type="ORF">DC094_12280</name>
</gene>
<keyword evidence="9 11" id="KW-0460">Magnesium</keyword>
<feature type="binding site" evidence="11">
    <location>
        <position position="130"/>
    </location>
    <ligand>
        <name>ATP</name>
        <dbReference type="ChEBI" id="CHEBI:30616"/>
    </ligand>
</feature>
<keyword evidence="7 11" id="KW-0418">Kinase</keyword>
<organism evidence="12 13">
    <name type="scientific">Pelagibaculum spongiae</name>
    <dbReference type="NCBI Taxonomy" id="2080658"/>
    <lineage>
        <taxon>Bacteria</taxon>
        <taxon>Pseudomonadati</taxon>
        <taxon>Pseudomonadota</taxon>
        <taxon>Gammaproteobacteria</taxon>
        <taxon>Oceanospirillales</taxon>
        <taxon>Pelagibaculum</taxon>
    </lineage>
</organism>
<keyword evidence="8 11" id="KW-0067">ATP-binding</keyword>
<evidence type="ECO:0000256" key="6">
    <source>
        <dbReference type="ARBA" id="ARBA00022741"/>
    </source>
</evidence>
<evidence type="ECO:0000256" key="5">
    <source>
        <dbReference type="ARBA" id="ARBA00022723"/>
    </source>
</evidence>
<evidence type="ECO:0000256" key="7">
    <source>
        <dbReference type="ARBA" id="ARBA00022777"/>
    </source>
</evidence>
<dbReference type="GO" id="GO:0000287">
    <property type="term" value="F:magnesium ion binding"/>
    <property type="evidence" value="ECO:0007669"/>
    <property type="project" value="UniProtKB-UniRule"/>
</dbReference>
<dbReference type="SUPFAM" id="SSF53613">
    <property type="entry name" value="Ribokinase-like"/>
    <property type="match status" value="1"/>
</dbReference>
<comment type="pathway">
    <text evidence="3 11">Cofactor biosynthesis; thiamine diphosphate biosynthesis; 4-methyl-5-(2-phosphoethyl)-thiazole from 5-(2-hydroxyethyl)-4-methylthiazole: step 1/1.</text>
</comment>
<dbReference type="UniPathway" id="UPA00060">
    <property type="reaction ID" value="UER00139"/>
</dbReference>
<keyword evidence="13" id="KW-1185">Reference proteome</keyword>
<dbReference type="EMBL" id="QDDL01000004">
    <property type="protein sequence ID" value="PVZ69014.1"/>
    <property type="molecule type" value="Genomic_DNA"/>
</dbReference>
<protein>
    <recommendedName>
        <fullName evidence="11">Hydroxyethylthiazole kinase</fullName>
        <ecNumber evidence="11">2.7.1.50</ecNumber>
    </recommendedName>
    <alternativeName>
        <fullName evidence="11">4-methyl-5-beta-hydroxyethylthiazole kinase</fullName>
        <shortName evidence="11">TH kinase</shortName>
        <shortName evidence="11">Thz kinase</shortName>
    </alternativeName>
</protein>
<dbReference type="HAMAP" id="MF_00228">
    <property type="entry name" value="Thz_kinase"/>
    <property type="match status" value="1"/>
</dbReference>
<dbReference type="InterPro" id="IPR029056">
    <property type="entry name" value="Ribokinase-like"/>
</dbReference>
<proteinExistence type="inferred from homology"/>
<evidence type="ECO:0000256" key="3">
    <source>
        <dbReference type="ARBA" id="ARBA00004868"/>
    </source>
</evidence>
<evidence type="ECO:0000256" key="9">
    <source>
        <dbReference type="ARBA" id="ARBA00022842"/>
    </source>
</evidence>
<accession>A0A2V1GXL9</accession>
<evidence type="ECO:0000313" key="12">
    <source>
        <dbReference type="EMBL" id="PVZ69014.1"/>
    </source>
</evidence>
<dbReference type="Proteomes" id="UP000244906">
    <property type="component" value="Unassembled WGS sequence"/>
</dbReference>
<comment type="similarity">
    <text evidence="11">Belongs to the Thz kinase family.</text>
</comment>
<dbReference type="AlphaFoldDB" id="A0A2V1GXL9"/>
<dbReference type="GO" id="GO:0004417">
    <property type="term" value="F:hydroxyethylthiazole kinase activity"/>
    <property type="evidence" value="ECO:0007669"/>
    <property type="project" value="UniProtKB-UniRule"/>
</dbReference>
<comment type="catalytic activity">
    <reaction evidence="1 11">
        <text>5-(2-hydroxyethyl)-4-methylthiazole + ATP = 4-methyl-5-(2-phosphooxyethyl)-thiazole + ADP + H(+)</text>
        <dbReference type="Rhea" id="RHEA:24212"/>
        <dbReference type="ChEBI" id="CHEBI:15378"/>
        <dbReference type="ChEBI" id="CHEBI:17957"/>
        <dbReference type="ChEBI" id="CHEBI:30616"/>
        <dbReference type="ChEBI" id="CHEBI:58296"/>
        <dbReference type="ChEBI" id="CHEBI:456216"/>
        <dbReference type="EC" id="2.7.1.50"/>
    </reaction>
</comment>
<keyword evidence="5 11" id="KW-0479">Metal-binding</keyword>
<feature type="binding site" evidence="11">
    <location>
        <position position="51"/>
    </location>
    <ligand>
        <name>substrate</name>
    </ligand>
</feature>
<evidence type="ECO:0000256" key="10">
    <source>
        <dbReference type="ARBA" id="ARBA00022977"/>
    </source>
</evidence>
<comment type="cofactor">
    <cofactor evidence="2 11">
        <name>Mg(2+)</name>
        <dbReference type="ChEBI" id="CHEBI:18420"/>
    </cofactor>
</comment>
<evidence type="ECO:0000256" key="11">
    <source>
        <dbReference type="HAMAP-Rule" id="MF_00228"/>
    </source>
</evidence>
<evidence type="ECO:0000256" key="2">
    <source>
        <dbReference type="ARBA" id="ARBA00001946"/>
    </source>
</evidence>
<keyword evidence="4 11" id="KW-0808">Transferase</keyword>
<dbReference type="PIRSF" id="PIRSF000513">
    <property type="entry name" value="Thz_kinase"/>
    <property type="match status" value="1"/>
</dbReference>
<feature type="binding site" evidence="11">
    <location>
        <position position="188"/>
    </location>
    <ligand>
        <name>ATP</name>
        <dbReference type="ChEBI" id="CHEBI:30616"/>
    </ligand>
</feature>
<keyword evidence="10 11" id="KW-0784">Thiamine biosynthesis</keyword>
<comment type="function">
    <text evidence="11">Catalyzes the phosphorylation of the hydroxyl group of 4-methyl-5-beta-hydroxyethylthiazole (THZ).</text>
</comment>
<dbReference type="Gene3D" id="3.40.1190.20">
    <property type="match status" value="1"/>
</dbReference>
<feature type="binding site" evidence="11">
    <location>
        <position position="216"/>
    </location>
    <ligand>
        <name>substrate</name>
    </ligand>
</feature>
<dbReference type="GO" id="GO:0009229">
    <property type="term" value="P:thiamine diphosphate biosynthetic process"/>
    <property type="evidence" value="ECO:0007669"/>
    <property type="project" value="UniProtKB-UniRule"/>
</dbReference>
<dbReference type="OrthoDB" id="8909021at2"/>
<dbReference type="GO" id="GO:0005524">
    <property type="term" value="F:ATP binding"/>
    <property type="evidence" value="ECO:0007669"/>
    <property type="project" value="UniProtKB-UniRule"/>
</dbReference>
<dbReference type="EC" id="2.7.1.50" evidence="11"/>
<dbReference type="RefSeq" id="WP_116687396.1">
    <property type="nucleotide sequence ID" value="NZ_CAWNYD010000004.1"/>
</dbReference>
<dbReference type="GO" id="GO:0009228">
    <property type="term" value="P:thiamine biosynthetic process"/>
    <property type="evidence" value="ECO:0007669"/>
    <property type="project" value="UniProtKB-KW"/>
</dbReference>
<evidence type="ECO:0000256" key="8">
    <source>
        <dbReference type="ARBA" id="ARBA00022840"/>
    </source>
</evidence>
<sequence>MTTTNKSLAQQIADNLLQLRQQAPLVLNLTNYVVMNNSANALLAIGASPIMAHSRCELAEMVRICGSLVINIGTLDETWVDRMKTAAQFAVSADKPIVLDPVGVGASNFRNQSALEIATIAARGNRLIIRGNASEIIALANTAELTPANAAASVKGISKGVDATDSSHSALQYGQALANYFNAEVVISGETDFVIGKNNRQYQLNNGDPLMPKVTGIGCSLSALTGAFAATSQQPGLCAAAVMGIAGQLAAKNAKGPGSLQMELLDQLYSLNSKTIEQNLIAKNIL</sequence>
<evidence type="ECO:0000256" key="1">
    <source>
        <dbReference type="ARBA" id="ARBA00001771"/>
    </source>
</evidence>
<evidence type="ECO:0000313" key="13">
    <source>
        <dbReference type="Proteomes" id="UP000244906"/>
    </source>
</evidence>
<name>A0A2V1GXL9_9GAMM</name>
<dbReference type="PRINTS" id="PR01099">
    <property type="entry name" value="HYETHTZKNASE"/>
</dbReference>
<evidence type="ECO:0000256" key="4">
    <source>
        <dbReference type="ARBA" id="ARBA00022679"/>
    </source>
</evidence>
<reference evidence="12 13" key="1">
    <citation type="submission" date="2018-04" db="EMBL/GenBank/DDBJ databases">
        <title>Thalassorhabdus spongiae gen. nov., sp. nov., isolated from a marine sponge in South-West Iceland.</title>
        <authorList>
            <person name="Knobloch S."/>
            <person name="Daussin A."/>
            <person name="Johannsson R."/>
            <person name="Marteinsson V.T."/>
        </authorList>
    </citation>
    <scope>NUCLEOTIDE SEQUENCE [LARGE SCALE GENOMIC DNA]</scope>
    <source>
        <strain evidence="12 13">Hp12</strain>
    </source>
</reference>